<dbReference type="InterPro" id="IPR052000">
    <property type="entry name" value="ETFRF1"/>
</dbReference>
<dbReference type="OrthoDB" id="10258445at2759"/>
<protein>
    <submittedName>
        <fullName evidence="3">Growth hormone-inducible soluble protein-like protein</fullName>
    </submittedName>
</protein>
<comment type="similarity">
    <text evidence="1">Belongs to the complex I LYR family.</text>
</comment>
<dbReference type="Proteomes" id="UP000070444">
    <property type="component" value="Unassembled WGS sequence"/>
</dbReference>
<accession>A0A137P5U6</accession>
<dbReference type="GO" id="GO:0022904">
    <property type="term" value="P:respiratory electron transport chain"/>
    <property type="evidence" value="ECO:0007669"/>
    <property type="project" value="TreeGrafter"/>
</dbReference>
<dbReference type="GO" id="GO:0005739">
    <property type="term" value="C:mitochondrion"/>
    <property type="evidence" value="ECO:0007669"/>
    <property type="project" value="TreeGrafter"/>
</dbReference>
<evidence type="ECO:0000313" key="4">
    <source>
        <dbReference type="Proteomes" id="UP000070444"/>
    </source>
</evidence>
<dbReference type="PANTHER" id="PTHR21024:SF0">
    <property type="entry name" value="ELECTRON TRANSFER FLAVOPROTEIN REGULATORY FACTOR 1"/>
    <property type="match status" value="1"/>
</dbReference>
<dbReference type="GO" id="GO:0090324">
    <property type="term" value="P:negative regulation of oxidative phosphorylation"/>
    <property type="evidence" value="ECO:0007669"/>
    <property type="project" value="InterPro"/>
</dbReference>
<dbReference type="CDD" id="cd20265">
    <property type="entry name" value="Complex1_LYR_ETFRF1_LYRM5"/>
    <property type="match status" value="1"/>
</dbReference>
<reference evidence="3 4" key="1">
    <citation type="journal article" date="2015" name="Genome Biol. Evol.">
        <title>Phylogenomic analyses indicate that early fungi evolved digesting cell walls of algal ancestors of land plants.</title>
        <authorList>
            <person name="Chang Y."/>
            <person name="Wang S."/>
            <person name="Sekimoto S."/>
            <person name="Aerts A.L."/>
            <person name="Choi C."/>
            <person name="Clum A."/>
            <person name="LaButti K.M."/>
            <person name="Lindquist E.A."/>
            <person name="Yee Ngan C."/>
            <person name="Ohm R.A."/>
            <person name="Salamov A.A."/>
            <person name="Grigoriev I.V."/>
            <person name="Spatafora J.W."/>
            <person name="Berbee M.L."/>
        </authorList>
    </citation>
    <scope>NUCLEOTIDE SEQUENCE [LARGE SCALE GENOMIC DNA]</scope>
    <source>
        <strain evidence="3 4">NRRL 28638</strain>
    </source>
</reference>
<dbReference type="InterPro" id="IPR008011">
    <property type="entry name" value="Complex1_LYR_dom"/>
</dbReference>
<evidence type="ECO:0000313" key="3">
    <source>
        <dbReference type="EMBL" id="KXN70377.1"/>
    </source>
</evidence>
<keyword evidence="4" id="KW-1185">Reference proteome</keyword>
<dbReference type="Pfam" id="PF05347">
    <property type="entry name" value="Complex1_LYR"/>
    <property type="match status" value="1"/>
</dbReference>
<dbReference type="PANTHER" id="PTHR21024">
    <property type="entry name" value="GROWTH HORMONE-INDUCIBLE SOLUBLE PROTEIN-RELATED"/>
    <property type="match status" value="1"/>
</dbReference>
<organism evidence="3 4">
    <name type="scientific">Conidiobolus coronatus (strain ATCC 28846 / CBS 209.66 / NRRL 28638)</name>
    <name type="common">Delacroixia coronata</name>
    <dbReference type="NCBI Taxonomy" id="796925"/>
    <lineage>
        <taxon>Eukaryota</taxon>
        <taxon>Fungi</taxon>
        <taxon>Fungi incertae sedis</taxon>
        <taxon>Zoopagomycota</taxon>
        <taxon>Entomophthoromycotina</taxon>
        <taxon>Entomophthoromycetes</taxon>
        <taxon>Entomophthorales</taxon>
        <taxon>Ancylistaceae</taxon>
        <taxon>Conidiobolus</taxon>
    </lineage>
</organism>
<sequence>MSEYRHQVLNLYKRLLYLGREYPTGYTNFRNKLHASFLKNSELKQSEEIEKRIKLGEFVIKEIEAMYHINKYRAMKKRYYPEA</sequence>
<evidence type="ECO:0000256" key="1">
    <source>
        <dbReference type="ARBA" id="ARBA00009508"/>
    </source>
</evidence>
<evidence type="ECO:0000259" key="2">
    <source>
        <dbReference type="Pfam" id="PF05347"/>
    </source>
</evidence>
<dbReference type="EMBL" id="KQ964504">
    <property type="protein sequence ID" value="KXN70377.1"/>
    <property type="molecule type" value="Genomic_DNA"/>
</dbReference>
<proteinExistence type="inferred from homology"/>
<gene>
    <name evidence="3" type="ORF">CONCODRAFT_58444</name>
</gene>
<name>A0A137P5U6_CONC2</name>
<dbReference type="OMA" id="HRAFMSK"/>
<dbReference type="STRING" id="796925.A0A137P5U6"/>
<dbReference type="AlphaFoldDB" id="A0A137P5U6"/>
<feature type="domain" description="Complex 1 LYR protein" evidence="2">
    <location>
        <begin position="7"/>
        <end position="60"/>
    </location>
</feature>
<dbReference type="InterPro" id="IPR045296">
    <property type="entry name" value="Complex1_LYR_ETFRF1_LYRM5"/>
</dbReference>